<comment type="caution">
    <text evidence="1">The sequence shown here is derived from an EMBL/GenBank/DDBJ whole genome shotgun (WGS) entry which is preliminary data.</text>
</comment>
<evidence type="ECO:0000313" key="2">
    <source>
        <dbReference type="Proteomes" id="UP000249522"/>
    </source>
</evidence>
<accession>A0A2W1L2D8</accession>
<protein>
    <submittedName>
        <fullName evidence="1">Uncharacterized protein</fullName>
    </submittedName>
</protein>
<evidence type="ECO:0000313" key="1">
    <source>
        <dbReference type="EMBL" id="PZD93526.1"/>
    </source>
</evidence>
<dbReference type="Proteomes" id="UP000249522">
    <property type="component" value="Unassembled WGS sequence"/>
</dbReference>
<keyword evidence="2" id="KW-1185">Reference proteome</keyword>
<proteinExistence type="predicted"/>
<dbReference type="RefSeq" id="WP_111149195.1">
    <property type="nucleotide sequence ID" value="NZ_QKRB01000057.1"/>
</dbReference>
<gene>
    <name evidence="1" type="ORF">DNH61_23185</name>
</gene>
<sequence length="192" mass="21070">MLKGKELRVVKYLLGGCLTAALCAVIVTLLPSLSAGTPASRAAMVIQPDRVTRIGSDNLVDALIAQHFSQRIRRTDLKSAVLSVDFVIRHEAADIEPVYEDVLKLIRLSFKQARNVERLLIRFVDTGGDSGQRTPGSERLLLAADIRRTDSWLADDGAVAAADLLADESWTRRLRISFTAQGAERFGRSRGL</sequence>
<name>A0A2W1L2D8_9BACL</name>
<dbReference type="EMBL" id="QKRB01000057">
    <property type="protein sequence ID" value="PZD93526.1"/>
    <property type="molecule type" value="Genomic_DNA"/>
</dbReference>
<dbReference type="OrthoDB" id="2679301at2"/>
<dbReference type="AlphaFoldDB" id="A0A2W1L2D8"/>
<reference evidence="1 2" key="1">
    <citation type="submission" date="2018-06" db="EMBL/GenBank/DDBJ databases">
        <title>Paenibacillus imtechensis sp. nov.</title>
        <authorList>
            <person name="Pinnaka A.K."/>
            <person name="Singh H."/>
            <person name="Kaur M."/>
        </authorList>
    </citation>
    <scope>NUCLEOTIDE SEQUENCE [LARGE SCALE GENOMIC DNA]</scope>
    <source>
        <strain evidence="1 2">SMB1</strain>
    </source>
</reference>
<organism evidence="1 2">
    <name type="scientific">Paenibacillus sambharensis</name>
    <dbReference type="NCBI Taxonomy" id="1803190"/>
    <lineage>
        <taxon>Bacteria</taxon>
        <taxon>Bacillati</taxon>
        <taxon>Bacillota</taxon>
        <taxon>Bacilli</taxon>
        <taxon>Bacillales</taxon>
        <taxon>Paenibacillaceae</taxon>
        <taxon>Paenibacillus</taxon>
    </lineage>
</organism>